<dbReference type="Gene3D" id="3.40.50.150">
    <property type="entry name" value="Vaccinia Virus protein VP39"/>
    <property type="match status" value="1"/>
</dbReference>
<evidence type="ECO:0000256" key="3">
    <source>
        <dbReference type="ARBA" id="ARBA00022691"/>
    </source>
</evidence>
<dbReference type="GO" id="GO:0032259">
    <property type="term" value="P:methylation"/>
    <property type="evidence" value="ECO:0007669"/>
    <property type="project" value="UniProtKB-KW"/>
</dbReference>
<proteinExistence type="inferred from homology"/>
<dbReference type="CDD" id="cd02440">
    <property type="entry name" value="AdoMet_MTases"/>
    <property type="match status" value="1"/>
</dbReference>
<dbReference type="GO" id="GO:0102559">
    <property type="term" value="F:peptide chain release factor N(5)-glutamine methyltransferase activity"/>
    <property type="evidence" value="ECO:0007669"/>
    <property type="project" value="UniProtKB-EC"/>
</dbReference>
<dbReference type="EMBL" id="MCIB01000028">
    <property type="protein sequence ID" value="RKD30882.1"/>
    <property type="molecule type" value="Genomic_DNA"/>
</dbReference>
<keyword evidence="1 5" id="KW-0489">Methyltransferase</keyword>
<dbReference type="NCBIfam" id="TIGR00536">
    <property type="entry name" value="hemK_fam"/>
    <property type="match status" value="1"/>
</dbReference>
<dbReference type="PANTHER" id="PTHR18895:SF74">
    <property type="entry name" value="MTRF1L RELEASE FACTOR GLUTAMINE METHYLTRANSFERASE"/>
    <property type="match status" value="1"/>
</dbReference>
<evidence type="ECO:0000256" key="5">
    <source>
        <dbReference type="HAMAP-Rule" id="MF_02126"/>
    </source>
</evidence>
<feature type="domain" description="Methyltransferase small" evidence="6">
    <location>
        <begin position="113"/>
        <end position="204"/>
    </location>
</feature>
<dbReference type="SUPFAM" id="SSF53335">
    <property type="entry name" value="S-adenosyl-L-methionine-dependent methyltransferases"/>
    <property type="match status" value="1"/>
</dbReference>
<comment type="caution">
    <text evidence="8">The sequence shown here is derived from an EMBL/GenBank/DDBJ whole genome shotgun (WGS) entry which is preliminary data.</text>
</comment>
<dbReference type="InterPro" id="IPR007848">
    <property type="entry name" value="Small_mtfrase_dom"/>
</dbReference>
<dbReference type="InterPro" id="IPR004556">
    <property type="entry name" value="HemK-like"/>
</dbReference>
<dbReference type="PRINTS" id="PR00507">
    <property type="entry name" value="N12N6MTFRASE"/>
</dbReference>
<dbReference type="EC" id="2.1.1.297" evidence="5"/>
<dbReference type="HAMAP" id="MF_02126">
    <property type="entry name" value="RF_methyltr_PrmC"/>
    <property type="match status" value="1"/>
</dbReference>
<feature type="binding site" evidence="5">
    <location>
        <begin position="196"/>
        <end position="199"/>
    </location>
    <ligand>
        <name>substrate</name>
    </ligand>
</feature>
<dbReference type="NCBIfam" id="TIGR03534">
    <property type="entry name" value="RF_mod_PrmC"/>
    <property type="match status" value="1"/>
</dbReference>
<dbReference type="Pfam" id="PF17827">
    <property type="entry name" value="PrmC_N"/>
    <property type="match status" value="1"/>
</dbReference>
<dbReference type="Gene3D" id="1.10.8.10">
    <property type="entry name" value="DNA helicase RuvA subunit, C-terminal domain"/>
    <property type="match status" value="1"/>
</dbReference>
<comment type="catalytic activity">
    <reaction evidence="4 5">
        <text>L-glutaminyl-[peptide chain release factor] + S-adenosyl-L-methionine = N(5)-methyl-L-glutaminyl-[peptide chain release factor] + S-adenosyl-L-homocysteine + H(+)</text>
        <dbReference type="Rhea" id="RHEA:42896"/>
        <dbReference type="Rhea" id="RHEA-COMP:10271"/>
        <dbReference type="Rhea" id="RHEA-COMP:10272"/>
        <dbReference type="ChEBI" id="CHEBI:15378"/>
        <dbReference type="ChEBI" id="CHEBI:30011"/>
        <dbReference type="ChEBI" id="CHEBI:57856"/>
        <dbReference type="ChEBI" id="CHEBI:59789"/>
        <dbReference type="ChEBI" id="CHEBI:61891"/>
        <dbReference type="EC" id="2.1.1.297"/>
    </reaction>
</comment>
<comment type="caution">
    <text evidence="5">Lacks conserved residue(s) required for the propagation of feature annotation.</text>
</comment>
<dbReference type="GO" id="GO:0003676">
    <property type="term" value="F:nucleic acid binding"/>
    <property type="evidence" value="ECO:0007669"/>
    <property type="project" value="InterPro"/>
</dbReference>
<dbReference type="InterPro" id="IPR050320">
    <property type="entry name" value="N5-glutamine_MTase"/>
</dbReference>
<evidence type="ECO:0000313" key="8">
    <source>
        <dbReference type="EMBL" id="RKD30882.1"/>
    </source>
</evidence>
<keyword evidence="9" id="KW-1185">Reference proteome</keyword>
<dbReference type="PROSITE" id="PS00092">
    <property type="entry name" value="N6_MTASE"/>
    <property type="match status" value="1"/>
</dbReference>
<organism evidence="8 9">
    <name type="scientific">Thermohalobacter berrensis</name>
    <dbReference type="NCBI Taxonomy" id="99594"/>
    <lineage>
        <taxon>Bacteria</taxon>
        <taxon>Bacillati</taxon>
        <taxon>Bacillota</taxon>
        <taxon>Tissierellia</taxon>
        <taxon>Tissierellales</taxon>
        <taxon>Thermohalobacteraceae</taxon>
        <taxon>Thermohalobacter</taxon>
    </lineage>
</organism>
<dbReference type="AlphaFoldDB" id="A0A419T093"/>
<protein>
    <recommendedName>
        <fullName evidence="5">Release factor glutamine methyltransferase</fullName>
        <shortName evidence="5">RF MTase</shortName>
        <ecNumber evidence="5">2.1.1.297</ecNumber>
    </recommendedName>
    <alternativeName>
        <fullName evidence="5">N5-glutamine methyltransferase PrmC</fullName>
    </alternativeName>
    <alternativeName>
        <fullName evidence="5">Protein-(glutamine-N5) MTase PrmC</fullName>
    </alternativeName>
    <alternativeName>
        <fullName evidence="5">Protein-glutamine N-methyltransferase PrmC</fullName>
    </alternativeName>
</protein>
<dbReference type="InterPro" id="IPR029063">
    <property type="entry name" value="SAM-dependent_MTases_sf"/>
</dbReference>
<dbReference type="RefSeq" id="WP_207666062.1">
    <property type="nucleotide sequence ID" value="NZ_MCIB01000028.1"/>
</dbReference>
<dbReference type="PANTHER" id="PTHR18895">
    <property type="entry name" value="HEMK METHYLTRANSFERASE"/>
    <property type="match status" value="1"/>
</dbReference>
<comment type="similarity">
    <text evidence="5">Belongs to the protein N5-glutamine methyltransferase family. PrmC subfamily.</text>
</comment>
<dbReference type="InterPro" id="IPR019874">
    <property type="entry name" value="RF_methyltr_PrmC"/>
</dbReference>
<dbReference type="Proteomes" id="UP000284177">
    <property type="component" value="Unassembled WGS sequence"/>
</dbReference>
<dbReference type="Pfam" id="PF05175">
    <property type="entry name" value="MTS"/>
    <property type="match status" value="1"/>
</dbReference>
<feature type="domain" description="Release factor glutamine methyltransferase N-terminal" evidence="7">
    <location>
        <begin position="5"/>
        <end position="74"/>
    </location>
</feature>
<reference evidence="8 9" key="1">
    <citation type="submission" date="2016-08" db="EMBL/GenBank/DDBJ databases">
        <title>Novel Firmicutes and Novel Genomes.</title>
        <authorList>
            <person name="Poppleton D.I."/>
            <person name="Gribaldo S."/>
        </authorList>
    </citation>
    <scope>NUCLEOTIDE SEQUENCE [LARGE SCALE GENOMIC DNA]</scope>
    <source>
        <strain evidence="8 9">CTT3</strain>
    </source>
</reference>
<gene>
    <name evidence="5" type="primary">prmC</name>
    <name evidence="8" type="ORF">BET03_13220</name>
</gene>
<evidence type="ECO:0000259" key="7">
    <source>
        <dbReference type="Pfam" id="PF17827"/>
    </source>
</evidence>
<sequence length="292" mass="33053">MTINDLLKKGIYILLENNISNPQLDVELLLSYTLNVDKVYIYTHRDEEVSNESVDNFLKLIDRRKQGYPLQYILKKQEFMGLDFCIEEGVLIPRQDTEVLVEKIINIVNNGHFKDRKVINIVDIGVGSGAISLSLVHYLEKAHVYSIDIDNKAIEITRKNSVRLGLEDKITLLKGNLFSPLTPLNLENKIDIIVSNPPYIPSQDIDTLQVEVAKYEPRKALDGGIDGLDFYRKIIPESIKYLRKDGVLAFEIGYNQGNEVANLIKESGSFKGVEVIKDLAGLDRAVLAYCNK</sequence>
<feature type="binding site" evidence="5">
    <location>
        <begin position="125"/>
        <end position="129"/>
    </location>
    <ligand>
        <name>S-adenosyl-L-methionine</name>
        <dbReference type="ChEBI" id="CHEBI:59789"/>
    </ligand>
</feature>
<dbReference type="InterPro" id="IPR040758">
    <property type="entry name" value="PrmC_N"/>
</dbReference>
<feature type="binding site" evidence="5">
    <location>
        <position position="196"/>
    </location>
    <ligand>
        <name>S-adenosyl-L-methionine</name>
        <dbReference type="ChEBI" id="CHEBI:59789"/>
    </ligand>
</feature>
<accession>A0A419T093</accession>
<evidence type="ECO:0000256" key="1">
    <source>
        <dbReference type="ARBA" id="ARBA00022603"/>
    </source>
</evidence>
<evidence type="ECO:0000256" key="2">
    <source>
        <dbReference type="ARBA" id="ARBA00022679"/>
    </source>
</evidence>
<dbReference type="InterPro" id="IPR002052">
    <property type="entry name" value="DNA_methylase_N6_adenine_CS"/>
</dbReference>
<keyword evidence="2 5" id="KW-0808">Transferase</keyword>
<evidence type="ECO:0000259" key="6">
    <source>
        <dbReference type="Pfam" id="PF05175"/>
    </source>
</evidence>
<evidence type="ECO:0000313" key="9">
    <source>
        <dbReference type="Proteomes" id="UP000284177"/>
    </source>
</evidence>
<comment type="function">
    <text evidence="5">Methylates the class 1 translation termination release factors RF1/PrfA and RF2/PrfB on the glutamine residue of the universally conserved GGQ motif.</text>
</comment>
<feature type="binding site" evidence="5">
    <location>
        <position position="148"/>
    </location>
    <ligand>
        <name>S-adenosyl-L-methionine</name>
        <dbReference type="ChEBI" id="CHEBI:59789"/>
    </ligand>
</feature>
<evidence type="ECO:0000256" key="4">
    <source>
        <dbReference type="ARBA" id="ARBA00048391"/>
    </source>
</evidence>
<keyword evidence="3 5" id="KW-0949">S-adenosyl-L-methionine</keyword>
<name>A0A419T093_9FIRM</name>